<evidence type="ECO:0000313" key="1">
    <source>
        <dbReference type="EMBL" id="TMS38390.1"/>
    </source>
</evidence>
<sequence>MHSNVILVRGDLVWPREAFDQLHRRTTQGGGEELSQILTPYHRMRGSLSRLRTGKTSTEGILKHLLWTEAYPGEEEPFLLANKEDLGLMIFATDRDLYLAAHSKWQFCAGKQTLDVLSEAEGLSIEVHIERMEKNRTFMTDFELQMAALALNITIYVYSPNHTTKWSDRPTSLMRLQDVHFDPIYGVHDE</sequence>
<reference evidence="1 2" key="1">
    <citation type="journal article" date="2015" name="Genome Biol.">
        <title>Comparative genomics of Steinernema reveals deeply conserved gene regulatory networks.</title>
        <authorList>
            <person name="Dillman A.R."/>
            <person name="Macchietto M."/>
            <person name="Porter C.F."/>
            <person name="Rogers A."/>
            <person name="Williams B."/>
            <person name="Antoshechkin I."/>
            <person name="Lee M.M."/>
            <person name="Goodwin Z."/>
            <person name="Lu X."/>
            <person name="Lewis E.E."/>
            <person name="Goodrich-Blair H."/>
            <person name="Stock S.P."/>
            <person name="Adams B.J."/>
            <person name="Sternberg P.W."/>
            <person name="Mortazavi A."/>
        </authorList>
    </citation>
    <scope>NUCLEOTIDE SEQUENCE [LARGE SCALE GENOMIC DNA]</scope>
    <source>
        <strain evidence="1 2">ALL</strain>
    </source>
</reference>
<accession>A0A4U8UXZ0</accession>
<gene>
    <name evidence="1" type="ORF">L596_005127</name>
</gene>
<organism evidence="1 2">
    <name type="scientific">Steinernema carpocapsae</name>
    <name type="common">Entomopathogenic nematode</name>
    <dbReference type="NCBI Taxonomy" id="34508"/>
    <lineage>
        <taxon>Eukaryota</taxon>
        <taxon>Metazoa</taxon>
        <taxon>Ecdysozoa</taxon>
        <taxon>Nematoda</taxon>
        <taxon>Chromadorea</taxon>
        <taxon>Rhabditida</taxon>
        <taxon>Tylenchina</taxon>
        <taxon>Panagrolaimomorpha</taxon>
        <taxon>Strongyloidoidea</taxon>
        <taxon>Steinernematidae</taxon>
        <taxon>Steinernema</taxon>
    </lineage>
</organism>
<dbReference type="EMBL" id="AZBU02000001">
    <property type="protein sequence ID" value="TMS38390.1"/>
    <property type="molecule type" value="Genomic_DNA"/>
</dbReference>
<dbReference type="OrthoDB" id="5909578at2759"/>
<keyword evidence="2" id="KW-1185">Reference proteome</keyword>
<dbReference type="Proteomes" id="UP000298663">
    <property type="component" value="Unassembled WGS sequence"/>
</dbReference>
<evidence type="ECO:0000313" key="2">
    <source>
        <dbReference type="Proteomes" id="UP000298663"/>
    </source>
</evidence>
<dbReference type="AlphaFoldDB" id="A0A4U8UXZ0"/>
<name>A0A4U8UXZ0_STECR</name>
<protein>
    <submittedName>
        <fullName evidence="1">Uncharacterized protein</fullName>
    </submittedName>
</protein>
<reference evidence="1 2" key="2">
    <citation type="journal article" date="2019" name="G3 (Bethesda)">
        <title>Hybrid Assembly of the Genome of the Entomopathogenic Nematode Steinernema carpocapsae Identifies the X-Chromosome.</title>
        <authorList>
            <person name="Serra L."/>
            <person name="Macchietto M."/>
            <person name="Macias-Munoz A."/>
            <person name="McGill C.J."/>
            <person name="Rodriguez I.M."/>
            <person name="Rodriguez B."/>
            <person name="Murad R."/>
            <person name="Mortazavi A."/>
        </authorList>
    </citation>
    <scope>NUCLEOTIDE SEQUENCE [LARGE SCALE GENOMIC DNA]</scope>
    <source>
        <strain evidence="1 2">ALL</strain>
    </source>
</reference>
<proteinExistence type="predicted"/>
<dbReference type="Gene3D" id="3.90.70.80">
    <property type="match status" value="1"/>
</dbReference>
<comment type="caution">
    <text evidence="1">The sequence shown here is derived from an EMBL/GenBank/DDBJ whole genome shotgun (WGS) entry which is preliminary data.</text>
</comment>